<evidence type="ECO:0000256" key="1">
    <source>
        <dbReference type="SAM" id="MobiDB-lite"/>
    </source>
</evidence>
<protein>
    <submittedName>
        <fullName evidence="2">Uncharacterized protein</fullName>
    </submittedName>
</protein>
<name>A0AAW2SD16_9LAMI</name>
<dbReference type="AlphaFoldDB" id="A0AAW2SD16"/>
<evidence type="ECO:0000313" key="2">
    <source>
        <dbReference type="EMBL" id="KAL0390440.1"/>
    </source>
</evidence>
<feature type="compositionally biased region" description="Polar residues" evidence="1">
    <location>
        <begin position="374"/>
        <end position="386"/>
    </location>
</feature>
<accession>A0AAW2SD16</accession>
<sequence length="397" mass="43798">MPQAPMVRSSAYLNALTLEIEKKLQRALASATQRPNLLQELFADIALEVDDRAKQIIFGEEDAISVADDGYSGPICFYSVLADYFVCMPQNGKSILDLIVQLWSQSFASNIFALLFHKWMFEVQLDNPEVSLRYSSALVQGAANVFWIDIQTNAMRFLRLFQYLLDEVALDSERLKKIPQQAQRDLFLSLSRFIFFYNSADKLESFLKQFPDFPNAFLIGSAADIFVIELADQDTSYAASLQHADYSITTRLLNDMKARKTQWEELTVAKFLSSLEGGLCPVHDGLASESLSTWSKALSSVLCVAISIFGSQTTTGPDSSATVVRGCGCDSSGGRGYGLVVVTPFTPSKQTTDIFTKPIKLGLSPARWAWSTSSKVEGGASTSSLPFSDKSAPRPRT</sequence>
<reference evidence="2" key="1">
    <citation type="submission" date="2020-06" db="EMBL/GenBank/DDBJ databases">
        <authorList>
            <person name="Li T."/>
            <person name="Hu X."/>
            <person name="Zhang T."/>
            <person name="Song X."/>
            <person name="Zhang H."/>
            <person name="Dai N."/>
            <person name="Sheng W."/>
            <person name="Hou X."/>
            <person name="Wei L."/>
        </authorList>
    </citation>
    <scope>NUCLEOTIDE SEQUENCE</scope>
    <source>
        <strain evidence="2">KEN8</strain>
        <tissue evidence="2">Leaf</tissue>
    </source>
</reference>
<organism evidence="2">
    <name type="scientific">Sesamum calycinum</name>
    <dbReference type="NCBI Taxonomy" id="2727403"/>
    <lineage>
        <taxon>Eukaryota</taxon>
        <taxon>Viridiplantae</taxon>
        <taxon>Streptophyta</taxon>
        <taxon>Embryophyta</taxon>
        <taxon>Tracheophyta</taxon>
        <taxon>Spermatophyta</taxon>
        <taxon>Magnoliopsida</taxon>
        <taxon>eudicotyledons</taxon>
        <taxon>Gunneridae</taxon>
        <taxon>Pentapetalae</taxon>
        <taxon>asterids</taxon>
        <taxon>lamiids</taxon>
        <taxon>Lamiales</taxon>
        <taxon>Pedaliaceae</taxon>
        <taxon>Sesamum</taxon>
    </lineage>
</organism>
<dbReference type="PANTHER" id="PTHR48146:SF2">
    <property type="entry name" value="K-STIMULATED PYROPHOSPHATE-ENERGIZED SODIUM PUMP PROTEIN"/>
    <property type="match status" value="1"/>
</dbReference>
<reference evidence="2" key="2">
    <citation type="journal article" date="2024" name="Plant">
        <title>Genomic evolution and insights into agronomic trait innovations of Sesamum species.</title>
        <authorList>
            <person name="Miao H."/>
            <person name="Wang L."/>
            <person name="Qu L."/>
            <person name="Liu H."/>
            <person name="Sun Y."/>
            <person name="Le M."/>
            <person name="Wang Q."/>
            <person name="Wei S."/>
            <person name="Zheng Y."/>
            <person name="Lin W."/>
            <person name="Duan Y."/>
            <person name="Cao H."/>
            <person name="Xiong S."/>
            <person name="Wang X."/>
            <person name="Wei L."/>
            <person name="Li C."/>
            <person name="Ma Q."/>
            <person name="Ju M."/>
            <person name="Zhao R."/>
            <person name="Li G."/>
            <person name="Mu C."/>
            <person name="Tian Q."/>
            <person name="Mei H."/>
            <person name="Zhang T."/>
            <person name="Gao T."/>
            <person name="Zhang H."/>
        </authorList>
    </citation>
    <scope>NUCLEOTIDE SEQUENCE</scope>
    <source>
        <strain evidence="2">KEN8</strain>
    </source>
</reference>
<feature type="region of interest" description="Disordered" evidence="1">
    <location>
        <begin position="374"/>
        <end position="397"/>
    </location>
</feature>
<dbReference type="EMBL" id="JACGWM010000002">
    <property type="protein sequence ID" value="KAL0390440.1"/>
    <property type="molecule type" value="Genomic_DNA"/>
</dbReference>
<gene>
    <name evidence="2" type="ORF">Scaly_0401100</name>
</gene>
<comment type="caution">
    <text evidence="2">The sequence shown here is derived from an EMBL/GenBank/DDBJ whole genome shotgun (WGS) entry which is preliminary data.</text>
</comment>
<proteinExistence type="predicted"/>
<dbReference type="PANTHER" id="PTHR48146">
    <property type="entry name" value="K-STIMULATED PYROPHOSPHATE-ENERGIZED SODIUM PUMP PROTEIN"/>
    <property type="match status" value="1"/>
</dbReference>